<feature type="compositionally biased region" description="Polar residues" evidence="1">
    <location>
        <begin position="364"/>
        <end position="374"/>
    </location>
</feature>
<reference evidence="3" key="1">
    <citation type="submission" date="2022-10" db="EMBL/GenBank/DDBJ databases">
        <title>Tapping the CABI collections for fungal endophytes: first genome assemblies for Collariella, Neodidymelliopsis, Ascochyta clinopodiicola, Didymella pomorum, Didymosphaeria variabile, Neocosmospora piperis and Neocucurbitaria cava.</title>
        <authorList>
            <person name="Hill R."/>
        </authorList>
    </citation>
    <scope>NUCLEOTIDE SEQUENCE</scope>
    <source>
        <strain evidence="3">IMI 356814</strain>
    </source>
</reference>
<dbReference type="InterPro" id="IPR039436">
    <property type="entry name" value="Asteroid_dom"/>
</dbReference>
<comment type="caution">
    <text evidence="3">The sequence shown here is derived from an EMBL/GenBank/DDBJ whole genome shotgun (WGS) entry which is preliminary data.</text>
</comment>
<evidence type="ECO:0000313" key="4">
    <source>
        <dbReference type="Proteomes" id="UP001140560"/>
    </source>
</evidence>
<sequence>MYQTLIVFLNDADLWTDIRAYSPERIRHKLELKSLLAYAFSISQGPSDTAAELLSKAQRTDSESEHYVAFSRRYTAEVVAPSYLLKITDRLLMLQNLDVRVSEFVHQTLDGSMSLLVYLPLLVEDSNQASAWNIGQNIRILAYSLLAPQNTSIHEYKRKAQGISMQEINTCESTNVRVPAVDLHQQVSALTEWASLKAIGPDLLWPLFALSLVLADLNTPPPVLLALRVLNGDFDNTWAFIQLTARVQAVLYSLRMLKQIIGMWLEVTQTKDAKLSGCLSGLYERMKNFPSIARTFTVPGQKAQILAEHEELRTLVEDIYTSCGVEVPVEQVSNKTKKRQAREAERKKRKAEQRQQPKLEASKVFTSLSTESGL</sequence>
<name>A0A9W8YIG0_9PLEO</name>
<protein>
    <recommendedName>
        <fullName evidence="2">Asteroid domain-containing protein</fullName>
    </recommendedName>
</protein>
<dbReference type="EMBL" id="JAPEUY010000001">
    <property type="protein sequence ID" value="KAJ4378108.1"/>
    <property type="molecule type" value="Genomic_DNA"/>
</dbReference>
<evidence type="ECO:0000256" key="1">
    <source>
        <dbReference type="SAM" id="MobiDB-lite"/>
    </source>
</evidence>
<dbReference type="PANTHER" id="PTHR15665">
    <property type="entry name" value="ASTEROID PROTEIN"/>
    <property type="match status" value="1"/>
</dbReference>
<accession>A0A9W8YIG0</accession>
<gene>
    <name evidence="3" type="ORF">N0V83_000940</name>
</gene>
<keyword evidence="4" id="KW-1185">Reference proteome</keyword>
<feature type="region of interest" description="Disordered" evidence="1">
    <location>
        <begin position="333"/>
        <end position="374"/>
    </location>
</feature>
<evidence type="ECO:0000259" key="2">
    <source>
        <dbReference type="Pfam" id="PF12813"/>
    </source>
</evidence>
<dbReference type="Proteomes" id="UP001140560">
    <property type="component" value="Unassembled WGS sequence"/>
</dbReference>
<dbReference type="Pfam" id="PF12813">
    <property type="entry name" value="XPG_I_2"/>
    <property type="match status" value="1"/>
</dbReference>
<dbReference type="PANTHER" id="PTHR15665:SF1">
    <property type="entry name" value="PROTEIN ASTEROID HOMOLOG 1"/>
    <property type="match status" value="1"/>
</dbReference>
<dbReference type="InterPro" id="IPR026832">
    <property type="entry name" value="Asteroid"/>
</dbReference>
<evidence type="ECO:0000313" key="3">
    <source>
        <dbReference type="EMBL" id="KAJ4378108.1"/>
    </source>
</evidence>
<dbReference type="OrthoDB" id="5297549at2759"/>
<feature type="domain" description="Asteroid" evidence="2">
    <location>
        <begin position="4"/>
        <end position="169"/>
    </location>
</feature>
<dbReference type="AlphaFoldDB" id="A0A9W8YIG0"/>
<proteinExistence type="predicted"/>
<feature type="compositionally biased region" description="Basic and acidic residues" evidence="1">
    <location>
        <begin position="341"/>
        <end position="361"/>
    </location>
</feature>
<organism evidence="3 4">
    <name type="scientific">Neocucurbitaria cava</name>
    <dbReference type="NCBI Taxonomy" id="798079"/>
    <lineage>
        <taxon>Eukaryota</taxon>
        <taxon>Fungi</taxon>
        <taxon>Dikarya</taxon>
        <taxon>Ascomycota</taxon>
        <taxon>Pezizomycotina</taxon>
        <taxon>Dothideomycetes</taxon>
        <taxon>Pleosporomycetidae</taxon>
        <taxon>Pleosporales</taxon>
        <taxon>Pleosporineae</taxon>
        <taxon>Cucurbitariaceae</taxon>
        <taxon>Neocucurbitaria</taxon>
    </lineage>
</organism>